<keyword evidence="2" id="KW-1185">Reference proteome</keyword>
<protein>
    <submittedName>
        <fullName evidence="1">Uncharacterized protein</fullName>
    </submittedName>
</protein>
<accession>A0ABQ4TAA9</accession>
<organism evidence="1 2">
    <name type="scientific">Methylobacterium organophilum</name>
    <dbReference type="NCBI Taxonomy" id="410"/>
    <lineage>
        <taxon>Bacteria</taxon>
        <taxon>Pseudomonadati</taxon>
        <taxon>Pseudomonadota</taxon>
        <taxon>Alphaproteobacteria</taxon>
        <taxon>Hyphomicrobiales</taxon>
        <taxon>Methylobacteriaceae</taxon>
        <taxon>Methylobacterium</taxon>
    </lineage>
</organism>
<dbReference type="EMBL" id="BPQV01000004">
    <property type="protein sequence ID" value="GJE26992.1"/>
    <property type="molecule type" value="Genomic_DNA"/>
</dbReference>
<comment type="caution">
    <text evidence="1">The sequence shown here is derived from an EMBL/GenBank/DDBJ whole genome shotgun (WGS) entry which is preliminary data.</text>
</comment>
<evidence type="ECO:0000313" key="1">
    <source>
        <dbReference type="EMBL" id="GJE26992.1"/>
    </source>
</evidence>
<dbReference type="Proteomes" id="UP001055156">
    <property type="component" value="Unassembled WGS sequence"/>
</dbReference>
<reference evidence="1" key="2">
    <citation type="submission" date="2021-08" db="EMBL/GenBank/DDBJ databases">
        <authorList>
            <person name="Tani A."/>
            <person name="Ola A."/>
            <person name="Ogura Y."/>
            <person name="Katsura K."/>
            <person name="Hayashi T."/>
        </authorList>
    </citation>
    <scope>NUCLEOTIDE SEQUENCE</scope>
    <source>
        <strain evidence="1">NBRC 15689</strain>
    </source>
</reference>
<name>A0ABQ4TAA9_METOR</name>
<sequence>MLAWIAARRGEQLDTATIWRLSLQRDLCTETANSDEVRKLVRLYAEAAGPVVGDVRFTPAGFREYLGSLLAG</sequence>
<proteinExistence type="predicted"/>
<gene>
    <name evidence="1" type="ORF">LKMONMHP_1848</name>
</gene>
<evidence type="ECO:0000313" key="2">
    <source>
        <dbReference type="Proteomes" id="UP001055156"/>
    </source>
</evidence>
<reference evidence="1" key="1">
    <citation type="journal article" date="2021" name="Front. Microbiol.">
        <title>Comprehensive Comparative Genomics and Phenotyping of Methylobacterium Species.</title>
        <authorList>
            <person name="Alessa O."/>
            <person name="Ogura Y."/>
            <person name="Fujitani Y."/>
            <person name="Takami H."/>
            <person name="Hayashi T."/>
            <person name="Sahin N."/>
            <person name="Tani A."/>
        </authorList>
    </citation>
    <scope>NUCLEOTIDE SEQUENCE</scope>
    <source>
        <strain evidence="1">NBRC 15689</strain>
    </source>
</reference>